<sequence length="426" mass="46808">MKLVIFLSFFIVICFGQEAPEISPLAITDSFSEGTKFLTTCFVKKGSKPIFFQWLKNGHVLNEDDDIKIDSLEDVSLCTIKHVKPNDAGNYTCVARNAAGTDTSTAVLNVKVPLRWTKEPQDIIASLGKKLEVECEAFGVPKPSVKWISSKGALIGNKLAFNTIEATDEGSFICLAENGIDEPLKKTISVRVNNAPRIIASAHRVFESGSNDRILCAVEKGTQPLYFEWKKDGIPISLSSFPNNYEIVDKAEMSLLHINNVKIENEGNYTCSVKNEVGFDSVTVLLTVKMAPKWAKEPKDITVTIGESVSIECDAIASPKPIIYWRHLNTNDLNTNEITKSKVLKINAVKKSDGGKYECVVSNKNGDLLKKAISVIVSVPAKFEEKYALINAKSGESAKLSCNAIGDKPLSVTWIKESRLDKRGGE</sequence>
<name>A0A443Q8Y8_9ACAR</name>
<feature type="chain" id="PRO_5019190682" evidence="4">
    <location>
        <begin position="17"/>
        <end position="426"/>
    </location>
</feature>
<dbReference type="AlphaFoldDB" id="A0A443Q8Y8"/>
<evidence type="ECO:0000313" key="6">
    <source>
        <dbReference type="EMBL" id="RWR99482.1"/>
    </source>
</evidence>
<dbReference type="SMART" id="SM00409">
    <property type="entry name" value="IG"/>
    <property type="match status" value="4"/>
</dbReference>
<dbReference type="Pfam" id="PF13927">
    <property type="entry name" value="Ig_3"/>
    <property type="match status" value="1"/>
</dbReference>
<reference evidence="6 7" key="1">
    <citation type="journal article" date="2018" name="Gigascience">
        <title>Genomes of trombidid mites reveal novel predicted allergens and laterally-transferred genes associated with secondary metabolism.</title>
        <authorList>
            <person name="Dong X."/>
            <person name="Chaisiri K."/>
            <person name="Xia D."/>
            <person name="Armstrong S.D."/>
            <person name="Fang Y."/>
            <person name="Donnelly M.J."/>
            <person name="Kadowaki T."/>
            <person name="McGarry J.W."/>
            <person name="Darby A.C."/>
            <person name="Makepeace B.L."/>
        </authorList>
    </citation>
    <scope>NUCLEOTIDE SEQUENCE [LARGE SCALE GENOMIC DNA]</scope>
    <source>
        <strain evidence="6">UoL-WK</strain>
    </source>
</reference>
<keyword evidence="3" id="KW-0393">Immunoglobulin domain</keyword>
<dbReference type="PROSITE" id="PS50835">
    <property type="entry name" value="IG_LIKE"/>
    <property type="match status" value="5"/>
</dbReference>
<dbReference type="EMBL" id="NCKU01014941">
    <property type="protein sequence ID" value="RWR99482.1"/>
    <property type="molecule type" value="Genomic_DNA"/>
</dbReference>
<evidence type="ECO:0000259" key="5">
    <source>
        <dbReference type="PROSITE" id="PS50835"/>
    </source>
</evidence>
<comment type="caution">
    <text evidence="6">The sequence shown here is derived from an EMBL/GenBank/DDBJ whole genome shotgun (WGS) entry which is preliminary data.</text>
</comment>
<protein>
    <submittedName>
        <fullName evidence="6">Hemicentin-1-like protein</fullName>
    </submittedName>
</protein>
<dbReference type="STRING" id="1965070.A0A443Q8Y8"/>
<dbReference type="FunFam" id="2.60.40.10:FF:000032">
    <property type="entry name" value="palladin isoform X1"/>
    <property type="match status" value="1"/>
</dbReference>
<accession>A0A443Q8Y8</accession>
<dbReference type="PANTHER" id="PTHR45080:SF8">
    <property type="entry name" value="IG-LIKE DOMAIN-CONTAINING PROTEIN"/>
    <property type="match status" value="1"/>
</dbReference>
<dbReference type="InterPro" id="IPR007110">
    <property type="entry name" value="Ig-like_dom"/>
</dbReference>
<feature type="domain" description="Ig-like" evidence="5">
    <location>
        <begin position="113"/>
        <end position="189"/>
    </location>
</feature>
<evidence type="ECO:0000256" key="1">
    <source>
        <dbReference type="ARBA" id="ARBA00022729"/>
    </source>
</evidence>
<dbReference type="InterPro" id="IPR013783">
    <property type="entry name" value="Ig-like_fold"/>
</dbReference>
<dbReference type="Pfam" id="PF07679">
    <property type="entry name" value="I-set"/>
    <property type="match status" value="3"/>
</dbReference>
<dbReference type="SMART" id="SM00408">
    <property type="entry name" value="IGc2"/>
    <property type="match status" value="4"/>
</dbReference>
<feature type="domain" description="Ig-like" evidence="5">
    <location>
        <begin position="380"/>
        <end position="426"/>
    </location>
</feature>
<evidence type="ECO:0000256" key="4">
    <source>
        <dbReference type="SAM" id="SignalP"/>
    </source>
</evidence>
<keyword evidence="7" id="KW-1185">Reference proteome</keyword>
<organism evidence="6 7">
    <name type="scientific">Dinothrombium tinctorium</name>
    <dbReference type="NCBI Taxonomy" id="1965070"/>
    <lineage>
        <taxon>Eukaryota</taxon>
        <taxon>Metazoa</taxon>
        <taxon>Ecdysozoa</taxon>
        <taxon>Arthropoda</taxon>
        <taxon>Chelicerata</taxon>
        <taxon>Arachnida</taxon>
        <taxon>Acari</taxon>
        <taxon>Acariformes</taxon>
        <taxon>Trombidiformes</taxon>
        <taxon>Prostigmata</taxon>
        <taxon>Anystina</taxon>
        <taxon>Parasitengona</taxon>
        <taxon>Trombidioidea</taxon>
        <taxon>Trombidiidae</taxon>
        <taxon>Dinothrombium</taxon>
    </lineage>
</organism>
<dbReference type="InterPro" id="IPR050958">
    <property type="entry name" value="Cell_Adh-Cytoskel_Orgn"/>
</dbReference>
<evidence type="ECO:0000256" key="3">
    <source>
        <dbReference type="ARBA" id="ARBA00023319"/>
    </source>
</evidence>
<dbReference type="GO" id="GO:0007156">
    <property type="term" value="P:homophilic cell adhesion via plasma membrane adhesion molecules"/>
    <property type="evidence" value="ECO:0007669"/>
    <property type="project" value="TreeGrafter"/>
</dbReference>
<dbReference type="OrthoDB" id="6515972at2759"/>
<feature type="domain" description="Ig-like" evidence="5">
    <location>
        <begin position="196"/>
        <end position="287"/>
    </location>
</feature>
<dbReference type="InterPro" id="IPR036179">
    <property type="entry name" value="Ig-like_dom_sf"/>
</dbReference>
<dbReference type="Gene3D" id="2.60.40.10">
    <property type="entry name" value="Immunoglobulins"/>
    <property type="match status" value="5"/>
</dbReference>
<evidence type="ECO:0000256" key="2">
    <source>
        <dbReference type="ARBA" id="ARBA00023157"/>
    </source>
</evidence>
<dbReference type="Proteomes" id="UP000285301">
    <property type="component" value="Unassembled WGS sequence"/>
</dbReference>
<dbReference type="InterPro" id="IPR003598">
    <property type="entry name" value="Ig_sub2"/>
</dbReference>
<proteinExistence type="predicted"/>
<feature type="domain" description="Ig-like" evidence="5">
    <location>
        <begin position="20"/>
        <end position="109"/>
    </location>
</feature>
<dbReference type="InterPro" id="IPR013098">
    <property type="entry name" value="Ig_I-set"/>
</dbReference>
<feature type="domain" description="Ig-like" evidence="5">
    <location>
        <begin position="292"/>
        <end position="374"/>
    </location>
</feature>
<dbReference type="FunFam" id="2.60.40.10:FF:000333">
    <property type="entry name" value="Down syndrome cell adhesion molecule"/>
    <property type="match status" value="1"/>
</dbReference>
<keyword evidence="2" id="KW-1015">Disulfide bond</keyword>
<gene>
    <name evidence="6" type="ORF">B4U79_14155</name>
</gene>
<keyword evidence="1 4" id="KW-0732">Signal</keyword>
<feature type="signal peptide" evidence="4">
    <location>
        <begin position="1"/>
        <end position="16"/>
    </location>
</feature>
<dbReference type="GO" id="GO:0005886">
    <property type="term" value="C:plasma membrane"/>
    <property type="evidence" value="ECO:0007669"/>
    <property type="project" value="TreeGrafter"/>
</dbReference>
<dbReference type="InterPro" id="IPR003599">
    <property type="entry name" value="Ig_sub"/>
</dbReference>
<dbReference type="SUPFAM" id="SSF48726">
    <property type="entry name" value="Immunoglobulin"/>
    <property type="match status" value="4"/>
</dbReference>
<dbReference type="PANTHER" id="PTHR45080">
    <property type="entry name" value="CONTACTIN 5"/>
    <property type="match status" value="1"/>
</dbReference>
<feature type="non-terminal residue" evidence="6">
    <location>
        <position position="426"/>
    </location>
</feature>
<evidence type="ECO:0000313" key="7">
    <source>
        <dbReference type="Proteomes" id="UP000285301"/>
    </source>
</evidence>